<dbReference type="InterPro" id="IPR056569">
    <property type="entry name" value="ArlJ-like"/>
</dbReference>
<dbReference type="Proteomes" id="UP000013307">
    <property type="component" value="Chromosome"/>
</dbReference>
<proteinExistence type="predicted"/>
<evidence type="ECO:0000313" key="8">
    <source>
        <dbReference type="EMBL" id="AGK60859.1"/>
    </source>
</evidence>
<accession>N0BB75</accession>
<evidence type="ECO:0000256" key="2">
    <source>
        <dbReference type="ARBA" id="ARBA00022475"/>
    </source>
</evidence>
<evidence type="ECO:0000259" key="7">
    <source>
        <dbReference type="Pfam" id="PF00482"/>
    </source>
</evidence>
<evidence type="ECO:0000256" key="3">
    <source>
        <dbReference type="ARBA" id="ARBA00022692"/>
    </source>
</evidence>
<dbReference type="STRING" id="387631.Asulf_00851"/>
<evidence type="ECO:0000256" key="6">
    <source>
        <dbReference type="SAM" id="Phobius"/>
    </source>
</evidence>
<feature type="domain" description="Type II secretion system protein GspF" evidence="7">
    <location>
        <begin position="40"/>
        <end position="166"/>
    </location>
</feature>
<sequence>MTEAASGFKLGRLKLFGNIIERLKSLREEMYIDNDLLFILTYMASISTAQINRDKIFEKTSEKVEYAPSKYFKKIKDLAQNWHYDYATACELIARKVKHERLKNLLNRFSNAISAGEPDRDFLEHEWKAFKTIRKDEFERSLESLKKWADAYTALLVSSSLISVIILLSVVIYKAGDPAQTLYFSVFGIFLISLFGVGMLYRSVPKDVKTHNLEVKSREQYLIKKWSPICLVLAALSFTAISVIPTMLNISVFRDYTGLGFVIAGAMILPLGMLGKIDDRKVSDRDEKFAVFIRNLGSIVSGAGVSVVEALSRIDQKNLGELKDPVNILYKRLAMGLDPKICWDRFIGECGSYIIHKLTSIFVDAVNLGGDADIVSEIVSSSNLEMVLLRMKRDLISSGFLGLIIPLHAAMASLVIFITEILTIFTQFIDYLFKTFFAKMGGSTTNVVQNISIGLNLGIFEGLPVELLHQYTFLIILAITISNTLASKIVKGGNNYLLYYYGSILLIISGIVMLVVPPIVNAAFSLPSFMEVGGK</sequence>
<feature type="transmembrane region" description="Helical" evidence="6">
    <location>
        <begin position="468"/>
        <end position="486"/>
    </location>
</feature>
<dbReference type="PANTHER" id="PTHR35402:SF2">
    <property type="entry name" value="FLAGELLA ACCESSORY PROTEIN J"/>
    <property type="match status" value="1"/>
</dbReference>
<reference evidence="8 9" key="1">
    <citation type="journal article" date="2013" name="Genome Announc.">
        <title>Complete Genome Sequence of the Thermophilic and Facultatively Chemolithoautotrophic Sulfate Reducer Archaeoglobus sulfaticallidus Strain PM70-1T.</title>
        <authorList>
            <person name="Stokke R."/>
            <person name="Hocking W.P."/>
            <person name="Steinsbu B.O."/>
            <person name="Steen I.H."/>
        </authorList>
    </citation>
    <scope>NUCLEOTIDE SEQUENCE [LARGE SCALE GENOMIC DNA]</scope>
    <source>
        <strain evidence="8">PM70-1</strain>
    </source>
</reference>
<feature type="transmembrane region" description="Helical" evidence="6">
    <location>
        <begin position="498"/>
        <end position="520"/>
    </location>
</feature>
<comment type="subcellular location">
    <subcellularLocation>
        <location evidence="1">Cell membrane</location>
        <topology evidence="1">Multi-pass membrane protein</topology>
    </subcellularLocation>
</comment>
<keyword evidence="5 6" id="KW-0472">Membrane</keyword>
<keyword evidence="2" id="KW-1003">Cell membrane</keyword>
<dbReference type="InterPro" id="IPR018076">
    <property type="entry name" value="T2SS_GspF_dom"/>
</dbReference>
<dbReference type="eggNOG" id="arCOG01809">
    <property type="taxonomic scope" value="Archaea"/>
</dbReference>
<keyword evidence="8" id="KW-0282">Flagellum</keyword>
<organism evidence="8 9">
    <name type="scientific">Archaeoglobus sulfaticallidus PM70-1</name>
    <dbReference type="NCBI Taxonomy" id="387631"/>
    <lineage>
        <taxon>Archaea</taxon>
        <taxon>Methanobacteriati</taxon>
        <taxon>Methanobacteriota</taxon>
        <taxon>Archaeoglobi</taxon>
        <taxon>Archaeoglobales</taxon>
        <taxon>Archaeoglobaceae</taxon>
        <taxon>Archaeoglobus</taxon>
    </lineage>
</organism>
<dbReference type="EMBL" id="CP005290">
    <property type="protein sequence ID" value="AGK60859.1"/>
    <property type="molecule type" value="Genomic_DNA"/>
</dbReference>
<dbReference type="HOGENOM" id="CLU_036985_0_0_2"/>
<name>N0BB75_9EURY</name>
<dbReference type="PANTHER" id="PTHR35402">
    <property type="entry name" value="INTEGRAL MEMBRANE PROTEIN-RELATED"/>
    <property type="match status" value="1"/>
</dbReference>
<dbReference type="AlphaFoldDB" id="N0BB75"/>
<dbReference type="GO" id="GO:0005886">
    <property type="term" value="C:plasma membrane"/>
    <property type="evidence" value="ECO:0007669"/>
    <property type="project" value="UniProtKB-SubCell"/>
</dbReference>
<keyword evidence="3 6" id="KW-0812">Transmembrane</keyword>
<dbReference type="KEGG" id="ast:Asulf_00851"/>
<evidence type="ECO:0000256" key="1">
    <source>
        <dbReference type="ARBA" id="ARBA00004651"/>
    </source>
</evidence>
<dbReference type="NCBIfam" id="NF004703">
    <property type="entry name" value="PRK06041.1-1"/>
    <property type="match status" value="1"/>
</dbReference>
<feature type="transmembrane region" description="Helical" evidence="6">
    <location>
        <begin position="151"/>
        <end position="176"/>
    </location>
</feature>
<feature type="transmembrane region" description="Helical" evidence="6">
    <location>
        <begin position="182"/>
        <end position="201"/>
    </location>
</feature>
<feature type="transmembrane region" description="Helical" evidence="6">
    <location>
        <begin position="256"/>
        <end position="275"/>
    </location>
</feature>
<evidence type="ECO:0000256" key="4">
    <source>
        <dbReference type="ARBA" id="ARBA00022989"/>
    </source>
</evidence>
<keyword evidence="9" id="KW-1185">Reference proteome</keyword>
<keyword evidence="4 6" id="KW-1133">Transmembrane helix</keyword>
<feature type="transmembrane region" description="Helical" evidence="6">
    <location>
        <begin position="222"/>
        <end position="244"/>
    </location>
</feature>
<keyword evidence="8" id="KW-0969">Cilium</keyword>
<protein>
    <submittedName>
        <fullName evidence="8">Archaeal flagella assembly protein J</fullName>
    </submittedName>
</protein>
<dbReference type="Pfam" id="PF00482">
    <property type="entry name" value="T2SSF"/>
    <property type="match status" value="1"/>
</dbReference>
<gene>
    <name evidence="8" type="ORF">Asulf_00851</name>
</gene>
<keyword evidence="8" id="KW-0966">Cell projection</keyword>
<evidence type="ECO:0000313" key="9">
    <source>
        <dbReference type="Proteomes" id="UP000013307"/>
    </source>
</evidence>
<feature type="transmembrane region" description="Helical" evidence="6">
    <location>
        <begin position="400"/>
        <end position="425"/>
    </location>
</feature>
<dbReference type="RefSeq" id="WP_015590457.1">
    <property type="nucleotide sequence ID" value="NC_021169.1"/>
</dbReference>
<dbReference type="OrthoDB" id="141855at2157"/>
<evidence type="ECO:0000256" key="5">
    <source>
        <dbReference type="ARBA" id="ARBA00023136"/>
    </source>
</evidence>
<dbReference type="GeneID" id="15392492"/>